<feature type="compositionally biased region" description="Polar residues" evidence="2">
    <location>
        <begin position="166"/>
        <end position="175"/>
    </location>
</feature>
<evidence type="ECO:0000313" key="3">
    <source>
        <dbReference type="EMBL" id="VDP72058.1"/>
    </source>
</evidence>
<feature type="region of interest" description="Disordered" evidence="2">
    <location>
        <begin position="166"/>
        <end position="194"/>
    </location>
</feature>
<evidence type="ECO:0000313" key="4">
    <source>
        <dbReference type="Proteomes" id="UP000279833"/>
    </source>
</evidence>
<protein>
    <submittedName>
        <fullName evidence="3 5">Uncharacterized protein</fullName>
    </submittedName>
</protein>
<proteinExistence type="predicted"/>
<dbReference type="EMBL" id="UZAK01044182">
    <property type="protein sequence ID" value="VDP72058.1"/>
    <property type="molecule type" value="Genomic_DNA"/>
</dbReference>
<sequence length="194" mass="22623">MNTISIDHLNPIHLKKLFIIHWFICAFCHGFFAKTERAQLQETVNRLEGELAARSDALRKATVDITRMKTKHETELRDKTDHLNESLYQMENKWKEASDENKLLKQKLDSIESKNRIMHNELETVKLSRENLQNEYNHVKDELDKLRLKSESTTVKVSAGIQAVQKSENASTNTENIEKNEMEYLPKLQLSSNN</sequence>
<reference evidence="3 4" key="2">
    <citation type="submission" date="2018-11" db="EMBL/GenBank/DDBJ databases">
        <authorList>
            <consortium name="Pathogen Informatics"/>
        </authorList>
    </citation>
    <scope>NUCLEOTIDE SEQUENCE [LARGE SCALE GENOMIC DNA]</scope>
    <source>
        <strain evidence="3">Dakar</strain>
        <strain evidence="4">Dakar, Senegal</strain>
    </source>
</reference>
<feature type="coiled-coil region" evidence="1">
    <location>
        <begin position="94"/>
        <end position="149"/>
    </location>
</feature>
<keyword evidence="4" id="KW-1185">Reference proteome</keyword>
<accession>A0A183KZ94</accession>
<dbReference type="Proteomes" id="UP000279833">
    <property type="component" value="Unassembled WGS sequence"/>
</dbReference>
<organism evidence="5">
    <name type="scientific">Schistosoma curassoni</name>
    <dbReference type="NCBI Taxonomy" id="6186"/>
    <lineage>
        <taxon>Eukaryota</taxon>
        <taxon>Metazoa</taxon>
        <taxon>Spiralia</taxon>
        <taxon>Lophotrochozoa</taxon>
        <taxon>Platyhelminthes</taxon>
        <taxon>Trematoda</taxon>
        <taxon>Digenea</taxon>
        <taxon>Strigeidida</taxon>
        <taxon>Schistosomatoidea</taxon>
        <taxon>Schistosomatidae</taxon>
        <taxon>Schistosoma</taxon>
    </lineage>
</organism>
<evidence type="ECO:0000256" key="1">
    <source>
        <dbReference type="SAM" id="Coils"/>
    </source>
</evidence>
<gene>
    <name evidence="3" type="ORF">SCUD_LOCUS20391</name>
</gene>
<keyword evidence="1" id="KW-0175">Coiled coil</keyword>
<reference evidence="5" key="1">
    <citation type="submission" date="2016-06" db="UniProtKB">
        <authorList>
            <consortium name="WormBaseParasite"/>
        </authorList>
    </citation>
    <scope>IDENTIFICATION</scope>
</reference>
<dbReference type="WBParaSite" id="SCUD_0002039401-mRNA-1">
    <property type="protein sequence ID" value="SCUD_0002039401-mRNA-1"/>
    <property type="gene ID" value="SCUD_0002039401"/>
</dbReference>
<name>A0A183KZ94_9TREM</name>
<evidence type="ECO:0000313" key="5">
    <source>
        <dbReference type="WBParaSite" id="SCUD_0002039401-mRNA-1"/>
    </source>
</evidence>
<evidence type="ECO:0000256" key="2">
    <source>
        <dbReference type="SAM" id="MobiDB-lite"/>
    </source>
</evidence>
<dbReference type="STRING" id="6186.A0A183KZ94"/>
<dbReference type="AlphaFoldDB" id="A0A183KZ94"/>